<dbReference type="EMBL" id="JAACNO010000569">
    <property type="protein sequence ID" value="KAF4146697.1"/>
    <property type="molecule type" value="Genomic_DNA"/>
</dbReference>
<organism evidence="1 2">
    <name type="scientific">Phytophthora infestans</name>
    <name type="common">Potato late blight agent</name>
    <name type="synonym">Botrytis infestans</name>
    <dbReference type="NCBI Taxonomy" id="4787"/>
    <lineage>
        <taxon>Eukaryota</taxon>
        <taxon>Sar</taxon>
        <taxon>Stramenopiles</taxon>
        <taxon>Oomycota</taxon>
        <taxon>Peronosporomycetes</taxon>
        <taxon>Peronosporales</taxon>
        <taxon>Peronosporaceae</taxon>
        <taxon>Phytophthora</taxon>
    </lineage>
</organism>
<dbReference type="Proteomes" id="UP000704712">
    <property type="component" value="Unassembled WGS sequence"/>
</dbReference>
<accession>A0A8S9V3P2</accession>
<evidence type="ECO:0000313" key="2">
    <source>
        <dbReference type="Proteomes" id="UP000704712"/>
    </source>
</evidence>
<gene>
    <name evidence="1" type="ORF">GN958_ATG04110</name>
</gene>
<protein>
    <recommendedName>
        <fullName evidence="3">RxLR effector protein</fullName>
    </recommendedName>
</protein>
<reference evidence="1" key="1">
    <citation type="submission" date="2020-03" db="EMBL/GenBank/DDBJ databases">
        <title>Hybrid Assembly of Korean Phytophthora infestans isolates.</title>
        <authorList>
            <person name="Prokchorchik M."/>
            <person name="Lee Y."/>
            <person name="Seo J."/>
            <person name="Cho J.-H."/>
            <person name="Park Y.-E."/>
            <person name="Jang D.-C."/>
            <person name="Im J.-S."/>
            <person name="Choi J.-G."/>
            <person name="Park H.-J."/>
            <person name="Lee G.-B."/>
            <person name="Lee Y.-G."/>
            <person name="Hong S.-Y."/>
            <person name="Cho K."/>
            <person name="Sohn K.H."/>
        </authorList>
    </citation>
    <scope>NUCLEOTIDE SEQUENCE</scope>
    <source>
        <strain evidence="1">KR_2_A2</strain>
    </source>
</reference>
<evidence type="ECO:0008006" key="3">
    <source>
        <dbReference type="Google" id="ProtNLM"/>
    </source>
</evidence>
<comment type="caution">
    <text evidence="1">The sequence shown here is derived from an EMBL/GenBank/DDBJ whole genome shotgun (WGS) entry which is preliminary data.</text>
</comment>
<sequence length="82" mass="9472">MLNTLRKNYVDKALVEMLVAAKKDPTTNTIATNLELLLLTRWLDEKKQPLSIAHWLSSDKSGQMMDHYSRLFKARLSNDNKP</sequence>
<dbReference type="AlphaFoldDB" id="A0A8S9V3P2"/>
<evidence type="ECO:0000313" key="1">
    <source>
        <dbReference type="EMBL" id="KAF4146697.1"/>
    </source>
</evidence>
<name>A0A8S9V3P2_PHYIN</name>
<proteinExistence type="predicted"/>